<dbReference type="InterPro" id="IPR032466">
    <property type="entry name" value="Metal_Hydrolase"/>
</dbReference>
<dbReference type="RefSeq" id="WP_142259171.1">
    <property type="nucleotide sequence ID" value="NZ_BMPV01000007.1"/>
</dbReference>
<dbReference type="EMBL" id="VFPQ01000001">
    <property type="protein sequence ID" value="TQM75098.1"/>
    <property type="molecule type" value="Genomic_DNA"/>
</dbReference>
<dbReference type="Pfam" id="PF04909">
    <property type="entry name" value="Amidohydro_2"/>
    <property type="match status" value="1"/>
</dbReference>
<dbReference type="Gene3D" id="3.20.20.140">
    <property type="entry name" value="Metal-dependent hydrolases"/>
    <property type="match status" value="1"/>
</dbReference>
<keyword evidence="1" id="KW-0456">Lyase</keyword>
<dbReference type="SUPFAM" id="SSF51556">
    <property type="entry name" value="Metallo-dependent hydrolases"/>
    <property type="match status" value="1"/>
</dbReference>
<dbReference type="PANTHER" id="PTHR21240">
    <property type="entry name" value="2-AMINO-3-CARBOXYLMUCONATE-6-SEMIALDEHYDE DECARBOXYLASE"/>
    <property type="match status" value="1"/>
</dbReference>
<sequence length="330" mass="35103">MTAQRIRVASGVIDVHAHWLPEELYGLPPGSPLPPMRARNGELYLGDLPLSITPGSLSDPKEILADGDRAGIGVRVLSPPPFAFPIGGGAEADDYIRTFNAKLAQVVREGDGRFLGLGLVRLDDAGAARACMRELAALDGIVGFAVPPIIGGRSYDAGTPRELLRGAAECDLAVLVHPMQLPRPEWSGHYLPNLLGNPVETATAIASVVLGGVVDELPDLRICFVHGGGCAPGLLGRWDHGWRHRRDVRAATAKPPSEGFRSLYVDTLTHDPDALRLLIAKAHPDRLVCGSDYPFDMADRDPVRFATGNGLDPAVLEANARAFIGLGAAH</sequence>
<accession>A0A543IWZ5</accession>
<dbReference type="InterPro" id="IPR006680">
    <property type="entry name" value="Amidohydro-rel"/>
</dbReference>
<dbReference type="OrthoDB" id="8673173at2"/>
<protein>
    <submittedName>
        <fullName evidence="3">Aminocarboxymuconate-semialdehyde decarboxylase</fullName>
    </submittedName>
</protein>
<evidence type="ECO:0000313" key="4">
    <source>
        <dbReference type="Proteomes" id="UP000319213"/>
    </source>
</evidence>
<name>A0A543IWZ5_9ACTN</name>
<gene>
    <name evidence="3" type="ORF">FHX40_1797</name>
</gene>
<dbReference type="AlphaFoldDB" id="A0A543IWZ5"/>
<feature type="domain" description="Amidohydrolase-related" evidence="2">
    <location>
        <begin position="13"/>
        <end position="320"/>
    </location>
</feature>
<dbReference type="GO" id="GO:0005737">
    <property type="term" value="C:cytoplasm"/>
    <property type="evidence" value="ECO:0007669"/>
    <property type="project" value="TreeGrafter"/>
</dbReference>
<dbReference type="PANTHER" id="PTHR21240:SF28">
    <property type="entry name" value="ISO-OROTATE DECARBOXYLASE (EUROFUNG)"/>
    <property type="match status" value="1"/>
</dbReference>
<dbReference type="InterPro" id="IPR032465">
    <property type="entry name" value="ACMSD"/>
</dbReference>
<dbReference type="Proteomes" id="UP000319213">
    <property type="component" value="Unassembled WGS sequence"/>
</dbReference>
<dbReference type="GO" id="GO:0016831">
    <property type="term" value="F:carboxy-lyase activity"/>
    <property type="evidence" value="ECO:0007669"/>
    <property type="project" value="InterPro"/>
</dbReference>
<evidence type="ECO:0000313" key="3">
    <source>
        <dbReference type="EMBL" id="TQM75098.1"/>
    </source>
</evidence>
<proteinExistence type="predicted"/>
<dbReference type="GO" id="GO:0016787">
    <property type="term" value="F:hydrolase activity"/>
    <property type="evidence" value="ECO:0007669"/>
    <property type="project" value="InterPro"/>
</dbReference>
<dbReference type="GO" id="GO:0019748">
    <property type="term" value="P:secondary metabolic process"/>
    <property type="evidence" value="ECO:0007669"/>
    <property type="project" value="TreeGrafter"/>
</dbReference>
<organism evidence="3 4">
    <name type="scientific">Thermopolyspora flexuosa</name>
    <dbReference type="NCBI Taxonomy" id="103836"/>
    <lineage>
        <taxon>Bacteria</taxon>
        <taxon>Bacillati</taxon>
        <taxon>Actinomycetota</taxon>
        <taxon>Actinomycetes</taxon>
        <taxon>Streptosporangiales</taxon>
        <taxon>Streptosporangiaceae</taxon>
        <taxon>Thermopolyspora</taxon>
    </lineage>
</organism>
<keyword evidence="4" id="KW-1185">Reference proteome</keyword>
<evidence type="ECO:0000259" key="2">
    <source>
        <dbReference type="Pfam" id="PF04909"/>
    </source>
</evidence>
<reference evidence="3 4" key="1">
    <citation type="submission" date="2019-06" db="EMBL/GenBank/DDBJ databases">
        <title>Sequencing the genomes of 1000 actinobacteria strains.</title>
        <authorList>
            <person name="Klenk H.-P."/>
        </authorList>
    </citation>
    <scope>NUCLEOTIDE SEQUENCE [LARGE SCALE GENOMIC DNA]</scope>
    <source>
        <strain evidence="3 4">DSM 43186</strain>
    </source>
</reference>
<comment type="caution">
    <text evidence="3">The sequence shown here is derived from an EMBL/GenBank/DDBJ whole genome shotgun (WGS) entry which is preliminary data.</text>
</comment>
<evidence type="ECO:0000256" key="1">
    <source>
        <dbReference type="ARBA" id="ARBA00023239"/>
    </source>
</evidence>